<evidence type="ECO:0000256" key="2">
    <source>
        <dbReference type="ARBA" id="ARBA00023125"/>
    </source>
</evidence>
<feature type="domain" description="Zn(2)-C6 fungal-type" evidence="6">
    <location>
        <begin position="4"/>
        <end position="36"/>
    </location>
</feature>
<keyword evidence="5" id="KW-1133">Transmembrane helix</keyword>
<keyword evidence="8" id="KW-1185">Reference proteome</keyword>
<dbReference type="HOGENOM" id="CLU_823946_0_0_1"/>
<evidence type="ECO:0000256" key="3">
    <source>
        <dbReference type="ARBA" id="ARBA00023163"/>
    </source>
</evidence>
<organism evidence="7 8">
    <name type="scientific">Exophiala mesophila</name>
    <name type="common">Black yeast-like fungus</name>
    <dbReference type="NCBI Taxonomy" id="212818"/>
    <lineage>
        <taxon>Eukaryota</taxon>
        <taxon>Fungi</taxon>
        <taxon>Dikarya</taxon>
        <taxon>Ascomycota</taxon>
        <taxon>Pezizomycotina</taxon>
        <taxon>Eurotiomycetes</taxon>
        <taxon>Chaetothyriomycetidae</taxon>
        <taxon>Chaetothyriales</taxon>
        <taxon>Herpotrichiellaceae</taxon>
        <taxon>Exophiala</taxon>
    </lineage>
</organism>
<dbReference type="InterPro" id="IPR036864">
    <property type="entry name" value="Zn2-C6_fun-type_DNA-bd_sf"/>
</dbReference>
<reference evidence="7 8" key="1">
    <citation type="submission" date="2015-01" db="EMBL/GenBank/DDBJ databases">
        <title>The Genome Sequence of Exophiala mesophila CBS40295.</title>
        <authorList>
            <consortium name="The Broad Institute Genomics Platform"/>
            <person name="Cuomo C."/>
            <person name="de Hoog S."/>
            <person name="Gorbushina A."/>
            <person name="Stielow B."/>
            <person name="Teixiera M."/>
            <person name="Abouelleil A."/>
            <person name="Chapman S.B."/>
            <person name="Priest M."/>
            <person name="Young S.K."/>
            <person name="Wortman J."/>
            <person name="Nusbaum C."/>
            <person name="Birren B."/>
        </authorList>
    </citation>
    <scope>NUCLEOTIDE SEQUENCE [LARGE SCALE GENOMIC DNA]</scope>
    <source>
        <strain evidence="7 8">CBS 40295</strain>
    </source>
</reference>
<dbReference type="AlphaFoldDB" id="A0A0D1Z790"/>
<dbReference type="GO" id="GO:0003677">
    <property type="term" value="F:DNA binding"/>
    <property type="evidence" value="ECO:0007669"/>
    <property type="project" value="UniProtKB-KW"/>
</dbReference>
<name>A0A0D1Z790_EXOME</name>
<protein>
    <recommendedName>
        <fullName evidence="6">Zn(2)-C6 fungal-type domain-containing protein</fullName>
    </recommendedName>
</protein>
<keyword evidence="5" id="KW-0472">Membrane</keyword>
<dbReference type="GO" id="GO:0000981">
    <property type="term" value="F:DNA-binding transcription factor activity, RNA polymerase II-specific"/>
    <property type="evidence" value="ECO:0007669"/>
    <property type="project" value="InterPro"/>
</dbReference>
<dbReference type="InterPro" id="IPR001138">
    <property type="entry name" value="Zn2Cys6_DnaBD"/>
</dbReference>
<keyword evidence="2" id="KW-0238">DNA-binding</keyword>
<dbReference type="VEuPathDB" id="FungiDB:PV10_07169"/>
<dbReference type="EMBL" id="KN847524">
    <property type="protein sequence ID" value="KIV89794.1"/>
    <property type="molecule type" value="Genomic_DNA"/>
</dbReference>
<accession>A0A0D1Z790</accession>
<keyword evidence="5" id="KW-0812">Transmembrane</keyword>
<dbReference type="SUPFAM" id="SSF57701">
    <property type="entry name" value="Zn2/Cys6 DNA-binding domain"/>
    <property type="match status" value="1"/>
</dbReference>
<feature type="transmembrane region" description="Helical" evidence="5">
    <location>
        <begin position="204"/>
        <end position="224"/>
    </location>
</feature>
<dbReference type="Proteomes" id="UP000054302">
    <property type="component" value="Unassembled WGS sequence"/>
</dbReference>
<evidence type="ECO:0000256" key="4">
    <source>
        <dbReference type="ARBA" id="ARBA00023242"/>
    </source>
</evidence>
<dbReference type="Gene3D" id="4.10.240.10">
    <property type="entry name" value="Zn(2)-C6 fungal-type DNA-binding domain"/>
    <property type="match status" value="1"/>
</dbReference>
<evidence type="ECO:0000313" key="8">
    <source>
        <dbReference type="Proteomes" id="UP000054302"/>
    </source>
</evidence>
<dbReference type="RefSeq" id="XP_016221368.1">
    <property type="nucleotide sequence ID" value="XM_016372036.1"/>
</dbReference>
<keyword evidence="3" id="KW-0804">Transcription</keyword>
<dbReference type="OrthoDB" id="4222821at2759"/>
<keyword evidence="1" id="KW-0805">Transcription regulation</keyword>
<sequence length="337" mass="38258">MSPACDRCRALKTKCTLIQGTTICSKCNRSCRECRWTQHRPETHGPPKKRQTLDRIVQKLNRLIRLATNIISEQPSHVAVQLSTEANGQADPTTDNSGVAVCHSRPNSKRYPGTYFPTCTTKSHDLGRNSLGQRSLLVWDVLCLHARVDTAKTLLTFQQGPERCSKSMLRQRYDFFIRYTQELLPRVSTLYSLAKRKRIQSVSLHPLMLLDSCIGFMIMLATILGDNFALKHHYGVWQSEMFTYRHALKSTTRLASLTNPYGVNIHINPFSGIVENNQPGSSSMVTEDYFQHLKTMSGCREAMDLRAEEHLTPQLHPLDGGFEVLARFLVFVNKFDG</sequence>
<keyword evidence="4" id="KW-0539">Nucleus</keyword>
<gene>
    <name evidence="7" type="ORF">PV10_07169</name>
</gene>
<dbReference type="GeneID" id="27325014"/>
<evidence type="ECO:0000256" key="5">
    <source>
        <dbReference type="SAM" id="Phobius"/>
    </source>
</evidence>
<dbReference type="GO" id="GO:0008270">
    <property type="term" value="F:zinc ion binding"/>
    <property type="evidence" value="ECO:0007669"/>
    <property type="project" value="InterPro"/>
</dbReference>
<dbReference type="PROSITE" id="PS50048">
    <property type="entry name" value="ZN2_CY6_FUNGAL_2"/>
    <property type="match status" value="1"/>
</dbReference>
<evidence type="ECO:0000256" key="1">
    <source>
        <dbReference type="ARBA" id="ARBA00023015"/>
    </source>
</evidence>
<evidence type="ECO:0000313" key="7">
    <source>
        <dbReference type="EMBL" id="KIV89794.1"/>
    </source>
</evidence>
<dbReference type="PROSITE" id="PS00463">
    <property type="entry name" value="ZN2_CY6_FUNGAL_1"/>
    <property type="match status" value="1"/>
</dbReference>
<evidence type="ECO:0000259" key="6">
    <source>
        <dbReference type="PROSITE" id="PS50048"/>
    </source>
</evidence>
<proteinExistence type="predicted"/>
<dbReference type="CDD" id="cd00067">
    <property type="entry name" value="GAL4"/>
    <property type="match status" value="1"/>
</dbReference>